<dbReference type="AlphaFoldDB" id="A0AAW0GZE7"/>
<evidence type="ECO:0000256" key="4">
    <source>
        <dbReference type="ARBA" id="ARBA00022692"/>
    </source>
</evidence>
<keyword evidence="6 11" id="KW-1133">Transmembrane helix</keyword>
<feature type="non-terminal residue" evidence="12">
    <location>
        <position position="149"/>
    </location>
</feature>
<sequence>LSQKNGQENCSSLDEFIFKGVINNHDLKVTLFTTFLFVCIISFLANLGMIILVRMDSQLHLPIYFFLSYLFFCDLWYSTATRLRCLWIFPARKKLISVVPAISNHFIYTVNMSDRTKFCLFPRSRQMSSLFYILVIPILNPLIYSLREK</sequence>
<keyword evidence="8 11" id="KW-0472">Membrane</keyword>
<evidence type="ECO:0000256" key="8">
    <source>
        <dbReference type="ARBA" id="ARBA00023136"/>
    </source>
</evidence>
<dbReference type="GO" id="GO:0005886">
    <property type="term" value="C:plasma membrane"/>
    <property type="evidence" value="ECO:0007669"/>
    <property type="project" value="UniProtKB-SubCell"/>
</dbReference>
<evidence type="ECO:0000256" key="7">
    <source>
        <dbReference type="ARBA" id="ARBA00023040"/>
    </source>
</evidence>
<keyword evidence="5" id="KW-0552">Olfaction</keyword>
<name>A0AAW0GZE7_MYOGA</name>
<comment type="subcellular location">
    <subcellularLocation>
        <location evidence="1">Cell membrane</location>
        <topology evidence="1">Multi-pass membrane protein</topology>
    </subcellularLocation>
</comment>
<keyword evidence="7" id="KW-0297">G-protein coupled receptor</keyword>
<dbReference type="GO" id="GO:0004930">
    <property type="term" value="F:G protein-coupled receptor activity"/>
    <property type="evidence" value="ECO:0007669"/>
    <property type="project" value="UniProtKB-KW"/>
</dbReference>
<keyword evidence="9" id="KW-0675">Receptor</keyword>
<evidence type="ECO:0000256" key="6">
    <source>
        <dbReference type="ARBA" id="ARBA00022989"/>
    </source>
</evidence>
<gene>
    <name evidence="12" type="ORF">U0070_015482</name>
</gene>
<feature type="transmembrane region" description="Helical" evidence="11">
    <location>
        <begin position="29"/>
        <end position="53"/>
    </location>
</feature>
<evidence type="ECO:0000256" key="3">
    <source>
        <dbReference type="ARBA" id="ARBA00022606"/>
    </source>
</evidence>
<keyword evidence="4 11" id="KW-0812">Transmembrane</keyword>
<dbReference type="SUPFAM" id="SSF81321">
    <property type="entry name" value="Family A G protein-coupled receptor-like"/>
    <property type="match status" value="1"/>
</dbReference>
<dbReference type="PANTHER" id="PTHR48018">
    <property type="entry name" value="OLFACTORY RECEPTOR"/>
    <property type="match status" value="1"/>
</dbReference>
<keyword evidence="13" id="KW-1185">Reference proteome</keyword>
<evidence type="ECO:0008006" key="14">
    <source>
        <dbReference type="Google" id="ProtNLM"/>
    </source>
</evidence>
<evidence type="ECO:0000313" key="13">
    <source>
        <dbReference type="Proteomes" id="UP001488838"/>
    </source>
</evidence>
<organism evidence="12 13">
    <name type="scientific">Myodes glareolus</name>
    <name type="common">Bank vole</name>
    <name type="synonym">Clethrionomys glareolus</name>
    <dbReference type="NCBI Taxonomy" id="447135"/>
    <lineage>
        <taxon>Eukaryota</taxon>
        <taxon>Metazoa</taxon>
        <taxon>Chordata</taxon>
        <taxon>Craniata</taxon>
        <taxon>Vertebrata</taxon>
        <taxon>Euteleostomi</taxon>
        <taxon>Mammalia</taxon>
        <taxon>Eutheria</taxon>
        <taxon>Euarchontoglires</taxon>
        <taxon>Glires</taxon>
        <taxon>Rodentia</taxon>
        <taxon>Myomorpha</taxon>
        <taxon>Muroidea</taxon>
        <taxon>Cricetidae</taxon>
        <taxon>Arvicolinae</taxon>
        <taxon>Myodes</taxon>
    </lineage>
</organism>
<feature type="transmembrane region" description="Helical" evidence="11">
    <location>
        <begin position="130"/>
        <end position="146"/>
    </location>
</feature>
<protein>
    <recommendedName>
        <fullName evidence="14">G-protein coupled receptors family 1 profile domain-containing protein</fullName>
    </recommendedName>
</protein>
<comment type="caution">
    <text evidence="12">The sequence shown here is derived from an EMBL/GenBank/DDBJ whole genome shotgun (WGS) entry which is preliminary data.</text>
</comment>
<dbReference type="Proteomes" id="UP001488838">
    <property type="component" value="Unassembled WGS sequence"/>
</dbReference>
<evidence type="ECO:0000256" key="9">
    <source>
        <dbReference type="ARBA" id="ARBA00023170"/>
    </source>
</evidence>
<dbReference type="InterPro" id="IPR000725">
    <property type="entry name" value="Olfact_rcpt"/>
</dbReference>
<evidence type="ECO:0000313" key="12">
    <source>
        <dbReference type="EMBL" id="KAK7795655.1"/>
    </source>
</evidence>
<evidence type="ECO:0000256" key="1">
    <source>
        <dbReference type="ARBA" id="ARBA00004651"/>
    </source>
</evidence>
<evidence type="ECO:0000256" key="2">
    <source>
        <dbReference type="ARBA" id="ARBA00022475"/>
    </source>
</evidence>
<keyword evidence="2" id="KW-1003">Cell membrane</keyword>
<evidence type="ECO:0000256" key="5">
    <source>
        <dbReference type="ARBA" id="ARBA00022725"/>
    </source>
</evidence>
<feature type="transmembrane region" description="Helical" evidence="11">
    <location>
        <begin position="59"/>
        <end position="77"/>
    </location>
</feature>
<accession>A0AAW0GZE7</accession>
<keyword evidence="10" id="KW-0807">Transducer</keyword>
<proteinExistence type="predicted"/>
<dbReference type="EMBL" id="JBBHLL010001954">
    <property type="protein sequence ID" value="KAK7795655.1"/>
    <property type="molecule type" value="Genomic_DNA"/>
</dbReference>
<reference evidence="12 13" key="1">
    <citation type="journal article" date="2023" name="bioRxiv">
        <title>Conserved and derived expression patterns and positive selection on dental genes reveal complex evolutionary context of ever-growing rodent molars.</title>
        <authorList>
            <person name="Calamari Z.T."/>
            <person name="Song A."/>
            <person name="Cohen E."/>
            <person name="Akter M."/>
            <person name="Roy R.D."/>
            <person name="Hallikas O."/>
            <person name="Christensen M.M."/>
            <person name="Li P."/>
            <person name="Marangoni P."/>
            <person name="Jernvall J."/>
            <person name="Klein O.D."/>
        </authorList>
    </citation>
    <scope>NUCLEOTIDE SEQUENCE [LARGE SCALE GENOMIC DNA]</scope>
    <source>
        <strain evidence="12">V071</strain>
    </source>
</reference>
<dbReference type="GO" id="GO:0004984">
    <property type="term" value="F:olfactory receptor activity"/>
    <property type="evidence" value="ECO:0007669"/>
    <property type="project" value="InterPro"/>
</dbReference>
<feature type="non-terminal residue" evidence="12">
    <location>
        <position position="1"/>
    </location>
</feature>
<evidence type="ECO:0000256" key="10">
    <source>
        <dbReference type="ARBA" id="ARBA00023224"/>
    </source>
</evidence>
<dbReference type="Pfam" id="PF13853">
    <property type="entry name" value="7tm_4"/>
    <property type="match status" value="1"/>
</dbReference>
<evidence type="ECO:0000256" key="11">
    <source>
        <dbReference type="SAM" id="Phobius"/>
    </source>
</evidence>
<keyword evidence="3" id="KW-0716">Sensory transduction</keyword>